<accession>A0A250XKW2</accession>
<dbReference type="GO" id="GO:0005886">
    <property type="term" value="C:plasma membrane"/>
    <property type="evidence" value="ECO:0007669"/>
    <property type="project" value="InterPro"/>
</dbReference>
<feature type="transmembrane region" description="Helical" evidence="7">
    <location>
        <begin position="154"/>
        <end position="174"/>
    </location>
</feature>
<evidence type="ECO:0000256" key="5">
    <source>
        <dbReference type="ARBA" id="ARBA00023136"/>
    </source>
</evidence>
<evidence type="ECO:0000256" key="6">
    <source>
        <dbReference type="SAM" id="MobiDB-lite"/>
    </source>
</evidence>
<dbReference type="PANTHER" id="PTHR11730">
    <property type="entry name" value="AMMONIUM TRANSPORTER"/>
    <property type="match status" value="1"/>
</dbReference>
<dbReference type="Gene3D" id="1.10.3430.10">
    <property type="entry name" value="Ammonium transporter AmtB like domains"/>
    <property type="match status" value="1"/>
</dbReference>
<feature type="compositionally biased region" description="Basic and acidic residues" evidence="6">
    <location>
        <begin position="33"/>
        <end position="48"/>
    </location>
</feature>
<dbReference type="STRING" id="1157962.A0A250XKW2"/>
<keyword evidence="10" id="KW-1185">Reference proteome</keyword>
<feature type="transmembrane region" description="Helical" evidence="7">
    <location>
        <begin position="125"/>
        <end position="147"/>
    </location>
</feature>
<feature type="transmembrane region" description="Helical" evidence="7">
    <location>
        <begin position="291"/>
        <end position="310"/>
    </location>
</feature>
<feature type="transmembrane region" description="Helical" evidence="7">
    <location>
        <begin position="464"/>
        <end position="485"/>
    </location>
</feature>
<comment type="caution">
    <text evidence="9">The sequence shown here is derived from an EMBL/GenBank/DDBJ whole genome shotgun (WGS) entry which is preliminary data.</text>
</comment>
<feature type="transmembrane region" description="Helical" evidence="7">
    <location>
        <begin position="330"/>
        <end position="354"/>
    </location>
</feature>
<feature type="transmembrane region" description="Helical" evidence="7">
    <location>
        <begin position="94"/>
        <end position="113"/>
    </location>
</feature>
<evidence type="ECO:0000259" key="8">
    <source>
        <dbReference type="Pfam" id="PF00909"/>
    </source>
</evidence>
<reference evidence="9 10" key="1">
    <citation type="submission" date="2017-08" db="EMBL/GenBank/DDBJ databases">
        <title>Acidophilic green algal genome provides insights into adaptation to an acidic environment.</title>
        <authorList>
            <person name="Hirooka S."/>
            <person name="Hirose Y."/>
            <person name="Kanesaki Y."/>
            <person name="Higuchi S."/>
            <person name="Fujiwara T."/>
            <person name="Onuma R."/>
            <person name="Era A."/>
            <person name="Ohbayashi R."/>
            <person name="Uzuka A."/>
            <person name="Nozaki H."/>
            <person name="Yoshikawa H."/>
            <person name="Miyagishima S.Y."/>
        </authorList>
    </citation>
    <scope>NUCLEOTIDE SEQUENCE [LARGE SCALE GENOMIC DNA]</scope>
    <source>
        <strain evidence="9 10">NIES-2499</strain>
    </source>
</reference>
<name>A0A250XKW2_9CHLO</name>
<dbReference type="GO" id="GO:0008519">
    <property type="term" value="F:ammonium channel activity"/>
    <property type="evidence" value="ECO:0007669"/>
    <property type="project" value="InterPro"/>
</dbReference>
<evidence type="ECO:0000256" key="3">
    <source>
        <dbReference type="ARBA" id="ARBA00022692"/>
    </source>
</evidence>
<dbReference type="Pfam" id="PF00909">
    <property type="entry name" value="Ammonium_transp"/>
    <property type="match status" value="1"/>
</dbReference>
<gene>
    <name evidence="9" type="ORF">CEUSTIGMA_g10984.t1</name>
</gene>
<evidence type="ECO:0000313" key="10">
    <source>
        <dbReference type="Proteomes" id="UP000232323"/>
    </source>
</evidence>
<feature type="transmembrane region" description="Helical" evidence="7">
    <location>
        <begin position="424"/>
        <end position="444"/>
    </location>
</feature>
<dbReference type="SUPFAM" id="SSF111352">
    <property type="entry name" value="Ammonium transporter"/>
    <property type="match status" value="1"/>
</dbReference>
<keyword evidence="5 7" id="KW-0472">Membrane</keyword>
<dbReference type="Proteomes" id="UP000232323">
    <property type="component" value="Unassembled WGS sequence"/>
</dbReference>
<feature type="domain" description="Ammonium transporter AmtB-like" evidence="8">
    <location>
        <begin position="119"/>
        <end position="487"/>
    </location>
</feature>
<protein>
    <recommendedName>
        <fullName evidence="8">Ammonium transporter AmtB-like domain-containing protein</fullName>
    </recommendedName>
</protein>
<dbReference type="OrthoDB" id="534912at2759"/>
<dbReference type="InterPro" id="IPR024041">
    <property type="entry name" value="NH4_transpt_AmtB-like_dom"/>
</dbReference>
<comment type="subcellular location">
    <subcellularLocation>
        <location evidence="1">Membrane</location>
        <topology evidence="1">Multi-pass membrane protein</topology>
    </subcellularLocation>
</comment>
<feature type="transmembrane region" description="Helical" evidence="7">
    <location>
        <begin position="194"/>
        <end position="214"/>
    </location>
</feature>
<evidence type="ECO:0000256" key="4">
    <source>
        <dbReference type="ARBA" id="ARBA00022989"/>
    </source>
</evidence>
<keyword evidence="4 7" id="KW-1133">Transmembrane helix</keyword>
<organism evidence="9 10">
    <name type="scientific">Chlamydomonas eustigma</name>
    <dbReference type="NCBI Taxonomy" id="1157962"/>
    <lineage>
        <taxon>Eukaryota</taxon>
        <taxon>Viridiplantae</taxon>
        <taxon>Chlorophyta</taxon>
        <taxon>core chlorophytes</taxon>
        <taxon>Chlorophyceae</taxon>
        <taxon>CS clade</taxon>
        <taxon>Chlamydomonadales</taxon>
        <taxon>Chlamydomonadaceae</taxon>
        <taxon>Chlamydomonas</taxon>
    </lineage>
</organism>
<feature type="region of interest" description="Disordered" evidence="6">
    <location>
        <begin position="1"/>
        <end position="48"/>
    </location>
</feature>
<feature type="transmembrane region" description="Helical" evidence="7">
    <location>
        <begin position="252"/>
        <end position="270"/>
    </location>
</feature>
<sequence>MNSETHKESLPTTSLYSDRHHQPAVQVPPSSKEGSRAGTDFKNKVKESSHHHEAHVTIALNKHHYHISGQSNYQSSIFTPVREGQLCTSFSSGALVLSCLYIGLLLGLTQFASFGDDLQAQVNQYYQFLLDVNIMVFVGFGFLMTFLRRYCLSAVALNMGASAIVYVEAILVIGAMQQVAFGGKASSIIVDMPLLINAAFCAASCMIAFGAVIGKTTPGQLVMLLVAQVPIYAANQHLAVETFKALDMGGTIVIHLFGAYYGLAASYMLSRNQGAHGVDHPKNVSGYLNDAIAMVGTLFLWIYWPSFNGALASISPSDTSLSITDAQASSQFLCIVNTLLSLLGSTIATFAASAITGKGRLNMMHVQNSAIAGGVAMGSACTLHMTPGGSLVVGTAAGILSVCGYTYVTPYLDRLIGLGDTCGIHNLHGMPAILGGLVAGLAALGQGSDYLSYSSGSLQLGYQVAAMACTVAIAISGGLVMGYLLSLPYPSPGLVPTEMFDDGVWWHGVDVEEAATGAADFHPNPSVYARGSNHADSRMGMMTIGRTMPPRLPTSRSGDLIIMNATRHGVERSDSFSMIREDENEGLKATSMSKSPQN</sequence>
<evidence type="ECO:0000256" key="1">
    <source>
        <dbReference type="ARBA" id="ARBA00004141"/>
    </source>
</evidence>
<dbReference type="PRINTS" id="PR00342">
    <property type="entry name" value="RHESUSRHD"/>
</dbReference>
<evidence type="ECO:0000256" key="2">
    <source>
        <dbReference type="ARBA" id="ARBA00011036"/>
    </source>
</evidence>
<dbReference type="InterPro" id="IPR029020">
    <property type="entry name" value="Ammonium/urea_transptr"/>
</dbReference>
<proteinExistence type="inferred from homology"/>
<dbReference type="InterPro" id="IPR002229">
    <property type="entry name" value="RhesusRHD"/>
</dbReference>
<dbReference type="EMBL" id="BEGY01000101">
    <property type="protein sequence ID" value="GAX83559.1"/>
    <property type="molecule type" value="Genomic_DNA"/>
</dbReference>
<dbReference type="AlphaFoldDB" id="A0A250XKW2"/>
<feature type="transmembrane region" description="Helical" evidence="7">
    <location>
        <begin position="391"/>
        <end position="412"/>
    </location>
</feature>
<evidence type="ECO:0000256" key="7">
    <source>
        <dbReference type="SAM" id="Phobius"/>
    </source>
</evidence>
<evidence type="ECO:0000313" key="9">
    <source>
        <dbReference type="EMBL" id="GAX83559.1"/>
    </source>
</evidence>
<comment type="similarity">
    <text evidence="2">Belongs to the ammonium transporter (TC 2.A.49) family. Rh subfamily.</text>
</comment>
<dbReference type="GO" id="GO:0097272">
    <property type="term" value="P:ammonium homeostasis"/>
    <property type="evidence" value="ECO:0007669"/>
    <property type="project" value="TreeGrafter"/>
</dbReference>
<keyword evidence="3 7" id="KW-0812">Transmembrane</keyword>
<dbReference type="PANTHER" id="PTHR11730:SF60">
    <property type="entry name" value="RH50, ISOFORM D"/>
    <property type="match status" value="1"/>
</dbReference>